<evidence type="ECO:0000256" key="4">
    <source>
        <dbReference type="ARBA" id="ARBA00022692"/>
    </source>
</evidence>
<evidence type="ECO:0000256" key="10">
    <source>
        <dbReference type="SAM" id="MobiDB-lite"/>
    </source>
</evidence>
<accession>A0A5M6D918</accession>
<dbReference type="AlphaFoldDB" id="A0A5M6D918"/>
<dbReference type="Pfam" id="PF03840">
    <property type="entry name" value="SecG"/>
    <property type="match status" value="1"/>
</dbReference>
<dbReference type="GO" id="GO:0015450">
    <property type="term" value="F:protein-transporting ATPase activity"/>
    <property type="evidence" value="ECO:0007669"/>
    <property type="project" value="UniProtKB-UniRule"/>
</dbReference>
<feature type="compositionally biased region" description="Polar residues" evidence="10">
    <location>
        <begin position="177"/>
        <end position="188"/>
    </location>
</feature>
<evidence type="ECO:0000256" key="9">
    <source>
        <dbReference type="RuleBase" id="RU365087"/>
    </source>
</evidence>
<dbReference type="NCBIfam" id="TIGR00810">
    <property type="entry name" value="secG"/>
    <property type="match status" value="1"/>
</dbReference>
<evidence type="ECO:0000313" key="11">
    <source>
        <dbReference type="EMBL" id="KAA5543853.1"/>
    </source>
</evidence>
<keyword evidence="8 9" id="KW-0472">Membrane</keyword>
<keyword evidence="12" id="KW-1185">Reference proteome</keyword>
<comment type="caution">
    <text evidence="11">The sequence shown here is derived from an EMBL/GenBank/DDBJ whole genome shotgun (WGS) entry which is preliminary data.</text>
</comment>
<feature type="transmembrane region" description="Helical" evidence="9">
    <location>
        <begin position="60"/>
        <end position="82"/>
    </location>
</feature>
<evidence type="ECO:0000313" key="12">
    <source>
        <dbReference type="Proteomes" id="UP000324479"/>
    </source>
</evidence>
<evidence type="ECO:0000256" key="5">
    <source>
        <dbReference type="ARBA" id="ARBA00022927"/>
    </source>
</evidence>
<dbReference type="InterPro" id="IPR004692">
    <property type="entry name" value="SecG"/>
</dbReference>
<comment type="function">
    <text evidence="9">Involved in protein export. Participates in an early event of protein translocation.</text>
</comment>
<protein>
    <recommendedName>
        <fullName evidence="9">Protein-export membrane protein SecG</fullName>
    </recommendedName>
</protein>
<evidence type="ECO:0000256" key="2">
    <source>
        <dbReference type="ARBA" id="ARBA00008445"/>
    </source>
</evidence>
<comment type="subcellular location">
    <subcellularLocation>
        <location evidence="9">Cell membrane</location>
        <topology evidence="9">Multi-pass membrane protein</topology>
    </subcellularLocation>
    <subcellularLocation>
        <location evidence="1">Membrane</location>
        <topology evidence="1">Multi-pass membrane protein</topology>
    </subcellularLocation>
</comment>
<keyword evidence="4 9" id="KW-0812">Transmembrane</keyword>
<keyword evidence="5 9" id="KW-0653">Protein transport</keyword>
<dbReference type="GO" id="GO:0005886">
    <property type="term" value="C:plasma membrane"/>
    <property type="evidence" value="ECO:0007669"/>
    <property type="project" value="UniProtKB-SubCell"/>
</dbReference>
<feature type="compositionally biased region" description="Low complexity" evidence="10">
    <location>
        <begin position="145"/>
        <end position="156"/>
    </location>
</feature>
<comment type="similarity">
    <text evidence="2 9">Belongs to the SecG family.</text>
</comment>
<proteinExistence type="inferred from homology"/>
<feature type="compositionally biased region" description="Acidic residues" evidence="10">
    <location>
        <begin position="157"/>
        <end position="174"/>
    </location>
</feature>
<reference evidence="11 12" key="1">
    <citation type="submission" date="2019-08" db="EMBL/GenBank/DDBJ databases">
        <authorList>
            <person name="Dhanesh K."/>
            <person name="Kumar G."/>
            <person name="Sasikala C."/>
            <person name="Venkata Ramana C."/>
        </authorList>
    </citation>
    <scope>NUCLEOTIDE SEQUENCE [LARGE SCALE GENOMIC DNA]</scope>
    <source>
        <strain evidence="11 12">JC645</strain>
    </source>
</reference>
<gene>
    <name evidence="11" type="primary">secG</name>
    <name evidence="11" type="ORF">FYK55_11835</name>
</gene>
<keyword evidence="7 9" id="KW-0811">Translocation</keyword>
<dbReference type="Proteomes" id="UP000324479">
    <property type="component" value="Unassembled WGS sequence"/>
</dbReference>
<feature type="region of interest" description="Disordered" evidence="10">
    <location>
        <begin position="97"/>
        <end position="217"/>
    </location>
</feature>
<keyword evidence="3 9" id="KW-0813">Transport</keyword>
<organism evidence="11 12">
    <name type="scientific">Roseiconus nitratireducens</name>
    <dbReference type="NCBI Taxonomy" id="2605748"/>
    <lineage>
        <taxon>Bacteria</taxon>
        <taxon>Pseudomonadati</taxon>
        <taxon>Planctomycetota</taxon>
        <taxon>Planctomycetia</taxon>
        <taxon>Pirellulales</taxon>
        <taxon>Pirellulaceae</taxon>
        <taxon>Roseiconus</taxon>
    </lineage>
</organism>
<feature type="compositionally biased region" description="Acidic residues" evidence="10">
    <location>
        <begin position="122"/>
        <end position="137"/>
    </location>
</feature>
<feature type="compositionally biased region" description="Low complexity" evidence="10">
    <location>
        <begin position="206"/>
        <end position="217"/>
    </location>
</feature>
<evidence type="ECO:0000256" key="3">
    <source>
        <dbReference type="ARBA" id="ARBA00022448"/>
    </source>
</evidence>
<evidence type="ECO:0000256" key="6">
    <source>
        <dbReference type="ARBA" id="ARBA00022989"/>
    </source>
</evidence>
<dbReference type="GO" id="GO:0009306">
    <property type="term" value="P:protein secretion"/>
    <property type="evidence" value="ECO:0007669"/>
    <property type="project" value="UniProtKB-UniRule"/>
</dbReference>
<evidence type="ECO:0000256" key="1">
    <source>
        <dbReference type="ARBA" id="ARBA00004141"/>
    </source>
</evidence>
<feature type="transmembrane region" description="Helical" evidence="9">
    <location>
        <begin position="6"/>
        <end position="31"/>
    </location>
</feature>
<evidence type="ECO:0000256" key="7">
    <source>
        <dbReference type="ARBA" id="ARBA00023010"/>
    </source>
</evidence>
<evidence type="ECO:0000256" key="8">
    <source>
        <dbReference type="ARBA" id="ARBA00023136"/>
    </source>
</evidence>
<dbReference type="RefSeq" id="WP_150076605.1">
    <property type="nucleotide sequence ID" value="NZ_VWOX01000005.1"/>
</dbReference>
<keyword evidence="6 9" id="KW-1133">Transmembrane helix</keyword>
<keyword evidence="9" id="KW-1003">Cell membrane</keyword>
<name>A0A5M6D918_9BACT</name>
<sequence length="217" mass="22012">MTLLVFATLGSAVLGWLMFLLSVFLILLILVQRGKGGGLTGALGGPGGQSAFGSKAGDTFTLITAVSAIIWGLVCGIAMYSLGVPPMTAAEVDFQADEPPPTVESLPGEDSQMSGLSGLLSDDLDAEGDESAVESDNADQGTTGTPSAELTPAEPAETTDESATEDSASDEEMSLEPAQSSETETDQPVASDEPAATDADSDASESDPSNADTDTDQ</sequence>
<dbReference type="EMBL" id="VWOX01000005">
    <property type="protein sequence ID" value="KAA5543853.1"/>
    <property type="molecule type" value="Genomic_DNA"/>
</dbReference>